<accession>A0A2G1W4V3</accession>
<sequence>MPIPFNSSKAISVCYWGLDGAKTLVLTRFPQRYRLTIGRLPCQRNPKARSEQHGDPPESTSFSRRLVDVYRDAKNLQRQKSSSSKADYANTGVMPPLPQLAESLLRQSPSK</sequence>
<evidence type="ECO:0000313" key="2">
    <source>
        <dbReference type="EMBL" id="PHQ34056.1"/>
    </source>
</evidence>
<gene>
    <name evidence="2" type="ORF">CEE69_17325</name>
</gene>
<evidence type="ECO:0000313" key="3">
    <source>
        <dbReference type="Proteomes" id="UP000225740"/>
    </source>
</evidence>
<feature type="compositionally biased region" description="Polar residues" evidence="1">
    <location>
        <begin position="76"/>
        <end position="85"/>
    </location>
</feature>
<comment type="caution">
    <text evidence="2">The sequence shown here is derived from an EMBL/GenBank/DDBJ whole genome shotgun (WGS) entry which is preliminary data.</text>
</comment>
<dbReference type="EMBL" id="NIZW01000013">
    <property type="protein sequence ID" value="PHQ34056.1"/>
    <property type="molecule type" value="Genomic_DNA"/>
</dbReference>
<proteinExistence type="predicted"/>
<dbReference type="Proteomes" id="UP000225740">
    <property type="component" value="Unassembled WGS sequence"/>
</dbReference>
<dbReference type="AlphaFoldDB" id="A0A2G1W4V3"/>
<evidence type="ECO:0000256" key="1">
    <source>
        <dbReference type="SAM" id="MobiDB-lite"/>
    </source>
</evidence>
<feature type="region of interest" description="Disordered" evidence="1">
    <location>
        <begin position="40"/>
        <end position="111"/>
    </location>
</feature>
<organism evidence="2 3">
    <name type="scientific">Rhodopirellula bahusiensis</name>
    <dbReference type="NCBI Taxonomy" id="2014065"/>
    <lineage>
        <taxon>Bacteria</taxon>
        <taxon>Pseudomonadati</taxon>
        <taxon>Planctomycetota</taxon>
        <taxon>Planctomycetia</taxon>
        <taxon>Pirellulales</taxon>
        <taxon>Pirellulaceae</taxon>
        <taxon>Rhodopirellula</taxon>
    </lineage>
</organism>
<reference evidence="2 3" key="1">
    <citation type="submission" date="2017-06" db="EMBL/GenBank/DDBJ databases">
        <title>Description of Rhodopirellula bahusiensis sp. nov.</title>
        <authorList>
            <person name="Kizina J."/>
            <person name="Harder J."/>
        </authorList>
    </citation>
    <scope>NUCLEOTIDE SEQUENCE [LARGE SCALE GENOMIC DNA]</scope>
    <source>
        <strain evidence="2 3">SWK21</strain>
    </source>
</reference>
<protein>
    <submittedName>
        <fullName evidence="2">Uncharacterized protein</fullName>
    </submittedName>
</protein>
<feature type="compositionally biased region" description="Basic and acidic residues" evidence="1">
    <location>
        <begin position="65"/>
        <end position="75"/>
    </location>
</feature>
<keyword evidence="3" id="KW-1185">Reference proteome</keyword>
<name>A0A2G1W4V3_9BACT</name>